<feature type="transmembrane region" description="Helical" evidence="6">
    <location>
        <begin position="36"/>
        <end position="53"/>
    </location>
</feature>
<evidence type="ECO:0000256" key="6">
    <source>
        <dbReference type="SAM" id="Phobius"/>
    </source>
</evidence>
<dbReference type="PANTHER" id="PTHR21716">
    <property type="entry name" value="TRANSMEMBRANE PROTEIN"/>
    <property type="match status" value="1"/>
</dbReference>
<dbReference type="AlphaFoldDB" id="A0AAW5B4T3"/>
<protein>
    <submittedName>
        <fullName evidence="7">Sporulation integral membrane protein YtvI</fullName>
    </submittedName>
</protein>
<comment type="similarity">
    <text evidence="2">Belongs to the autoinducer-2 exporter (AI-2E) (TC 2.A.86) family.</text>
</comment>
<proteinExistence type="inferred from homology"/>
<dbReference type="PANTHER" id="PTHR21716:SF68">
    <property type="entry name" value="TRANSPORT PROTEIN YTVI-RELATED"/>
    <property type="match status" value="1"/>
</dbReference>
<sequence length="382" mass="42256">MTKNQAFIIARFIVVLFSVLALCWVAAWVFKISYPFWIAALLVWMFYPLVRFIRSKIHLPNGLAVFVVLLISLAVLGGAITGLVFLIIWGVKSLSKILPELIQSTTGQAQDFFNNSILPIWQRLGEFMNVFSSEQQSALQESISSMGTRLASSIAEIGSGLVNGLTQLFVIVPSFLLAFLFVFIGFYFIGKDWEKLLGKVNTKMPNSVWDKAKSFRNILRYRVWGLIRAQILLMFIASIIVFIGLLILGTEHTLAIAIVVGAAEILPYLGSGTILGPWAVYMFFTGDIGMGIGLAILYGVTAGVRQAIEPKILSSSMNLDALAVLISLFVGLQLFGMVGVFLGPIILVIFIILKDIGVVRDLMNFIKFGFKEEPASVKERRK</sequence>
<feature type="transmembrane region" description="Helical" evidence="6">
    <location>
        <begin position="278"/>
        <end position="301"/>
    </location>
</feature>
<evidence type="ECO:0000256" key="5">
    <source>
        <dbReference type="ARBA" id="ARBA00023136"/>
    </source>
</evidence>
<dbReference type="Proteomes" id="UP001199631">
    <property type="component" value="Unassembled WGS sequence"/>
</dbReference>
<evidence type="ECO:0000313" key="7">
    <source>
        <dbReference type="EMBL" id="MCG3419406.1"/>
    </source>
</evidence>
<dbReference type="RefSeq" id="WP_238019646.1">
    <property type="nucleotide sequence ID" value="NZ_JAIFZM010000007.1"/>
</dbReference>
<keyword evidence="3 6" id="KW-0812">Transmembrane</keyword>
<keyword evidence="4 6" id="KW-1133">Transmembrane helix</keyword>
<reference evidence="7 8" key="1">
    <citation type="journal article" date="2022" name="Evol. Bioinform. Online">
        <title>Draft Genome Sequence of Oceanobacillus jordanicus Strain GSFE11, a Halotolerant Plant Growth-Promoting Bacterial Endophyte Isolated From the Jordan Valley.</title>
        <authorList>
            <person name="Alhindi T."/>
            <person name="Albdaiwi R."/>
        </authorList>
    </citation>
    <scope>NUCLEOTIDE SEQUENCE [LARGE SCALE GENOMIC DNA]</scope>
    <source>
        <strain evidence="7 8">GSFE11</strain>
    </source>
</reference>
<accession>A0AAW5B4T3</accession>
<dbReference type="GO" id="GO:0055085">
    <property type="term" value="P:transmembrane transport"/>
    <property type="evidence" value="ECO:0007669"/>
    <property type="project" value="TreeGrafter"/>
</dbReference>
<name>A0AAW5B4T3_9BACI</name>
<evidence type="ECO:0000256" key="2">
    <source>
        <dbReference type="ARBA" id="ARBA00009773"/>
    </source>
</evidence>
<evidence type="ECO:0000256" key="3">
    <source>
        <dbReference type="ARBA" id="ARBA00022692"/>
    </source>
</evidence>
<dbReference type="NCBIfam" id="TIGR02872">
    <property type="entry name" value="spore_ytvI"/>
    <property type="match status" value="1"/>
</dbReference>
<feature type="transmembrane region" description="Helical" evidence="6">
    <location>
        <begin position="168"/>
        <end position="189"/>
    </location>
</feature>
<keyword evidence="5 6" id="KW-0472">Membrane</keyword>
<comment type="subcellular location">
    <subcellularLocation>
        <location evidence="1">Membrane</location>
        <topology evidence="1">Multi-pass membrane protein</topology>
    </subcellularLocation>
</comment>
<keyword evidence="8" id="KW-1185">Reference proteome</keyword>
<dbReference type="InterPro" id="IPR014227">
    <property type="entry name" value="YtvI-like"/>
</dbReference>
<feature type="transmembrane region" description="Helical" evidence="6">
    <location>
        <begin position="65"/>
        <end position="91"/>
    </location>
</feature>
<dbReference type="Pfam" id="PF01594">
    <property type="entry name" value="AI-2E_transport"/>
    <property type="match status" value="1"/>
</dbReference>
<evidence type="ECO:0000256" key="1">
    <source>
        <dbReference type="ARBA" id="ARBA00004141"/>
    </source>
</evidence>
<evidence type="ECO:0000313" key="8">
    <source>
        <dbReference type="Proteomes" id="UP001199631"/>
    </source>
</evidence>
<evidence type="ECO:0000256" key="4">
    <source>
        <dbReference type="ARBA" id="ARBA00022989"/>
    </source>
</evidence>
<gene>
    <name evidence="7" type="primary">ytvI</name>
    <name evidence="7" type="ORF">K3T81_09595</name>
</gene>
<dbReference type="GO" id="GO:0016020">
    <property type="term" value="C:membrane"/>
    <property type="evidence" value="ECO:0007669"/>
    <property type="project" value="UniProtKB-SubCell"/>
</dbReference>
<dbReference type="EMBL" id="JAIFZM010000007">
    <property type="protein sequence ID" value="MCG3419406.1"/>
    <property type="molecule type" value="Genomic_DNA"/>
</dbReference>
<comment type="caution">
    <text evidence="7">The sequence shown here is derived from an EMBL/GenBank/DDBJ whole genome shotgun (WGS) entry which is preliminary data.</text>
</comment>
<feature type="transmembrane region" description="Helical" evidence="6">
    <location>
        <begin position="223"/>
        <end position="248"/>
    </location>
</feature>
<feature type="transmembrane region" description="Helical" evidence="6">
    <location>
        <begin position="12"/>
        <end position="30"/>
    </location>
</feature>
<feature type="transmembrane region" description="Helical" evidence="6">
    <location>
        <begin position="254"/>
        <end position="271"/>
    </location>
</feature>
<feature type="transmembrane region" description="Helical" evidence="6">
    <location>
        <begin position="321"/>
        <end position="353"/>
    </location>
</feature>
<organism evidence="7 8">
    <name type="scientific">Oceanobacillus jordanicus</name>
    <dbReference type="NCBI Taxonomy" id="2867266"/>
    <lineage>
        <taxon>Bacteria</taxon>
        <taxon>Bacillati</taxon>
        <taxon>Bacillota</taxon>
        <taxon>Bacilli</taxon>
        <taxon>Bacillales</taxon>
        <taxon>Bacillaceae</taxon>
        <taxon>Oceanobacillus</taxon>
    </lineage>
</organism>
<dbReference type="InterPro" id="IPR002549">
    <property type="entry name" value="AI-2E-like"/>
</dbReference>